<dbReference type="eggNOG" id="COG1597">
    <property type="taxonomic scope" value="Bacteria"/>
</dbReference>
<dbReference type="FunCoup" id="C8XFR9">
    <property type="interactions" value="70"/>
</dbReference>
<evidence type="ECO:0000256" key="6">
    <source>
        <dbReference type="ARBA" id="ARBA00022741"/>
    </source>
</evidence>
<keyword evidence="6" id="KW-0547">Nucleotide-binding</keyword>
<dbReference type="Gene3D" id="2.60.200.40">
    <property type="match status" value="1"/>
</dbReference>
<keyword evidence="5" id="KW-0479">Metal-binding</keyword>
<feature type="domain" description="DAGKc" evidence="13">
    <location>
        <begin position="2"/>
        <end position="132"/>
    </location>
</feature>
<keyword evidence="11" id="KW-0594">Phospholipid biosynthesis</keyword>
<dbReference type="InParanoid" id="C8XFR9"/>
<evidence type="ECO:0000256" key="10">
    <source>
        <dbReference type="ARBA" id="ARBA00023098"/>
    </source>
</evidence>
<dbReference type="GO" id="GO:0005886">
    <property type="term" value="C:plasma membrane"/>
    <property type="evidence" value="ECO:0007669"/>
    <property type="project" value="TreeGrafter"/>
</dbReference>
<dbReference type="GO" id="GO:0004143">
    <property type="term" value="F:ATP-dependent diacylglycerol kinase activity"/>
    <property type="evidence" value="ECO:0007669"/>
    <property type="project" value="TreeGrafter"/>
</dbReference>
<dbReference type="NCBIfam" id="TIGR00147">
    <property type="entry name" value="YegS/Rv2252/BmrU family lipid kinase"/>
    <property type="match status" value="1"/>
</dbReference>
<evidence type="ECO:0000313" key="14">
    <source>
        <dbReference type="EMBL" id="ACV78030.1"/>
    </source>
</evidence>
<keyword evidence="10" id="KW-0443">Lipid metabolism</keyword>
<keyword evidence="3" id="KW-0444">Lipid biosynthesis</keyword>
<dbReference type="STRING" id="479431.Namu_1639"/>
<evidence type="ECO:0000256" key="2">
    <source>
        <dbReference type="ARBA" id="ARBA00005983"/>
    </source>
</evidence>
<comment type="similarity">
    <text evidence="2">Belongs to the diacylglycerol/lipid kinase family.</text>
</comment>
<evidence type="ECO:0000256" key="8">
    <source>
        <dbReference type="ARBA" id="ARBA00022840"/>
    </source>
</evidence>
<dbReference type="SUPFAM" id="SSF111331">
    <property type="entry name" value="NAD kinase/diacylglycerol kinase-like"/>
    <property type="match status" value="1"/>
</dbReference>
<dbReference type="SMART" id="SM00046">
    <property type="entry name" value="DAGKc"/>
    <property type="match status" value="1"/>
</dbReference>
<protein>
    <submittedName>
        <fullName evidence="14">Diacylglycerol kinase catalytic region</fullName>
    </submittedName>
</protein>
<dbReference type="Proteomes" id="UP000002218">
    <property type="component" value="Chromosome"/>
</dbReference>
<reference evidence="15" key="1">
    <citation type="submission" date="2009-09" db="EMBL/GenBank/DDBJ databases">
        <title>The complete genome of Nakamurella multipartita DSM 44233.</title>
        <authorList>
            <consortium name="US DOE Joint Genome Institute (JGI-PGF)"/>
            <person name="Lucas S."/>
            <person name="Copeland A."/>
            <person name="Lapidus A."/>
            <person name="Glavina del Rio T."/>
            <person name="Dalin E."/>
            <person name="Tice H."/>
            <person name="Bruce D."/>
            <person name="Goodwin L."/>
            <person name="Pitluck S."/>
            <person name="Kyrpides N."/>
            <person name="Mavromatis K."/>
            <person name="Ivanova N."/>
            <person name="Ovchinnikova G."/>
            <person name="Sims D."/>
            <person name="Meincke L."/>
            <person name="Brettin T."/>
            <person name="Detter J.C."/>
            <person name="Han C."/>
            <person name="Larimer F."/>
            <person name="Land M."/>
            <person name="Hauser L."/>
            <person name="Markowitz V."/>
            <person name="Cheng J.-F."/>
            <person name="Hugenholtz P."/>
            <person name="Woyke T."/>
            <person name="Wu D."/>
            <person name="Klenk H.-P."/>
            <person name="Eisen J.A."/>
        </authorList>
    </citation>
    <scope>NUCLEOTIDE SEQUENCE [LARGE SCALE GENOMIC DNA]</scope>
    <source>
        <strain evidence="15">ATCC 700099 / DSM 44233 / CIP 104796 / JCM 9543 / NBRC 105858 / Y-104</strain>
    </source>
</reference>
<dbReference type="Pfam" id="PF19279">
    <property type="entry name" value="YegS_C"/>
    <property type="match status" value="1"/>
</dbReference>
<dbReference type="NCBIfam" id="NF008882">
    <property type="entry name" value="PRK11914.1"/>
    <property type="match status" value="1"/>
</dbReference>
<dbReference type="KEGG" id="nml:Namu_1639"/>
<gene>
    <name evidence="14" type="ordered locus">Namu_1639</name>
</gene>
<dbReference type="AlphaFoldDB" id="C8XFR9"/>
<dbReference type="PANTHER" id="PTHR12358">
    <property type="entry name" value="SPHINGOSINE KINASE"/>
    <property type="match status" value="1"/>
</dbReference>
<dbReference type="InterPro" id="IPR001206">
    <property type="entry name" value="Diacylglycerol_kinase_cat_dom"/>
</dbReference>
<proteinExistence type="inferred from homology"/>
<sequence>MRVLGHVTVLVNPLAGRGRARRVAGRAIAEMRRCGVDVQVVVTGSAEHGTQAAAAAVAAARDAVVVCGGDGAIAAVLPVLAGGTVPLGVLAGGSGNDFARALGLPVRDPVAAARVVARGVAGRVDLGRIGERWFGTVVAAGFDARVNERMNAMTWPRGRLRYHAALIAELAAFRPLPFSIEVDGQRLDGDAMLVAVANTGSYGGGMRICPDARVDDALLDVTVVTSISRVKLVRLFPSVYSGRHVRRPEVLTLRGRCVRLSAPGVIAYADGERVGPLPATVTAVPGSLAVLGAGGAGG</sequence>
<organism evidence="14 15">
    <name type="scientific">Nakamurella multipartita (strain ATCC 700099 / DSM 44233 / CIP 104796 / JCM 9543 / NBRC 105858 / Y-104)</name>
    <name type="common">Microsphaera multipartita</name>
    <dbReference type="NCBI Taxonomy" id="479431"/>
    <lineage>
        <taxon>Bacteria</taxon>
        <taxon>Bacillati</taxon>
        <taxon>Actinomycetota</taxon>
        <taxon>Actinomycetes</taxon>
        <taxon>Nakamurellales</taxon>
        <taxon>Nakamurellaceae</taxon>
        <taxon>Nakamurella</taxon>
    </lineage>
</organism>
<dbReference type="Pfam" id="PF00781">
    <property type="entry name" value="DAGK_cat"/>
    <property type="match status" value="1"/>
</dbReference>
<dbReference type="EMBL" id="CP001737">
    <property type="protein sequence ID" value="ACV78030.1"/>
    <property type="molecule type" value="Genomic_DNA"/>
</dbReference>
<keyword evidence="8" id="KW-0067">ATP-binding</keyword>
<evidence type="ECO:0000256" key="12">
    <source>
        <dbReference type="ARBA" id="ARBA00023264"/>
    </source>
</evidence>
<evidence type="ECO:0000313" key="15">
    <source>
        <dbReference type="Proteomes" id="UP000002218"/>
    </source>
</evidence>
<dbReference type="InterPro" id="IPR016064">
    <property type="entry name" value="NAD/diacylglycerol_kinase_sf"/>
</dbReference>
<dbReference type="GO" id="GO:0005524">
    <property type="term" value="F:ATP binding"/>
    <property type="evidence" value="ECO:0007669"/>
    <property type="project" value="UniProtKB-KW"/>
</dbReference>
<dbReference type="InterPro" id="IPR005218">
    <property type="entry name" value="Diacylglycerol/lipid_kinase"/>
</dbReference>
<reference evidence="14 15" key="2">
    <citation type="journal article" date="2010" name="Stand. Genomic Sci.">
        <title>Complete genome sequence of Nakamurella multipartita type strain (Y-104).</title>
        <authorList>
            <person name="Tice H."/>
            <person name="Mayilraj S."/>
            <person name="Sims D."/>
            <person name="Lapidus A."/>
            <person name="Nolan M."/>
            <person name="Lucas S."/>
            <person name="Glavina Del Rio T."/>
            <person name="Copeland A."/>
            <person name="Cheng J.F."/>
            <person name="Meincke L."/>
            <person name="Bruce D."/>
            <person name="Goodwin L."/>
            <person name="Pitluck S."/>
            <person name="Ivanova N."/>
            <person name="Mavromatis K."/>
            <person name="Ovchinnikova G."/>
            <person name="Pati A."/>
            <person name="Chen A."/>
            <person name="Palaniappan K."/>
            <person name="Land M."/>
            <person name="Hauser L."/>
            <person name="Chang Y.J."/>
            <person name="Jeffries C.D."/>
            <person name="Detter J.C."/>
            <person name="Brettin T."/>
            <person name="Rohde M."/>
            <person name="Goker M."/>
            <person name="Bristow J."/>
            <person name="Eisen J.A."/>
            <person name="Markowitz V."/>
            <person name="Hugenholtz P."/>
            <person name="Kyrpides N.C."/>
            <person name="Klenk H.P."/>
            <person name="Chen F."/>
        </authorList>
    </citation>
    <scope>NUCLEOTIDE SEQUENCE [LARGE SCALE GENOMIC DNA]</scope>
    <source>
        <strain evidence="15">ATCC 700099 / DSM 44233 / CIP 104796 / JCM 9543 / NBRC 105858 / Y-104</strain>
    </source>
</reference>
<keyword evidence="7 14" id="KW-0418">Kinase</keyword>
<comment type="cofactor">
    <cofactor evidence="1">
        <name>Mg(2+)</name>
        <dbReference type="ChEBI" id="CHEBI:18420"/>
    </cofactor>
</comment>
<keyword evidence="12" id="KW-1208">Phospholipid metabolism</keyword>
<accession>C8XFR9</accession>
<evidence type="ECO:0000256" key="7">
    <source>
        <dbReference type="ARBA" id="ARBA00022777"/>
    </source>
</evidence>
<keyword evidence="4" id="KW-0808">Transferase</keyword>
<evidence type="ECO:0000256" key="4">
    <source>
        <dbReference type="ARBA" id="ARBA00022679"/>
    </source>
</evidence>
<dbReference type="InterPro" id="IPR050187">
    <property type="entry name" value="Lipid_Phosphate_FormReg"/>
</dbReference>
<keyword evidence="15" id="KW-1185">Reference proteome</keyword>
<evidence type="ECO:0000256" key="3">
    <source>
        <dbReference type="ARBA" id="ARBA00022516"/>
    </source>
</evidence>
<dbReference type="PROSITE" id="PS50146">
    <property type="entry name" value="DAGK"/>
    <property type="match status" value="1"/>
</dbReference>
<dbReference type="InterPro" id="IPR045540">
    <property type="entry name" value="YegS/DAGK_C"/>
</dbReference>
<evidence type="ECO:0000259" key="13">
    <source>
        <dbReference type="PROSITE" id="PS50146"/>
    </source>
</evidence>
<dbReference type="GO" id="GO:0046872">
    <property type="term" value="F:metal ion binding"/>
    <property type="evidence" value="ECO:0007669"/>
    <property type="project" value="UniProtKB-KW"/>
</dbReference>
<name>C8XFR9_NAKMY</name>
<evidence type="ECO:0000256" key="9">
    <source>
        <dbReference type="ARBA" id="ARBA00022842"/>
    </source>
</evidence>
<evidence type="ECO:0000256" key="5">
    <source>
        <dbReference type="ARBA" id="ARBA00022723"/>
    </source>
</evidence>
<dbReference type="InterPro" id="IPR017438">
    <property type="entry name" value="ATP-NAD_kinase_N"/>
</dbReference>
<evidence type="ECO:0000256" key="11">
    <source>
        <dbReference type="ARBA" id="ARBA00023209"/>
    </source>
</evidence>
<evidence type="ECO:0000256" key="1">
    <source>
        <dbReference type="ARBA" id="ARBA00001946"/>
    </source>
</evidence>
<dbReference type="PANTHER" id="PTHR12358:SF106">
    <property type="entry name" value="LIPID KINASE YEGS"/>
    <property type="match status" value="1"/>
</dbReference>
<dbReference type="GO" id="GO:0008654">
    <property type="term" value="P:phospholipid biosynthetic process"/>
    <property type="evidence" value="ECO:0007669"/>
    <property type="project" value="UniProtKB-KW"/>
</dbReference>
<keyword evidence="9" id="KW-0460">Magnesium</keyword>
<dbReference type="HOGENOM" id="CLU_045532_0_1_11"/>
<dbReference type="Gene3D" id="3.40.50.10330">
    <property type="entry name" value="Probable inorganic polyphosphate/atp-NAD kinase, domain 1"/>
    <property type="match status" value="1"/>
</dbReference>